<keyword evidence="8" id="KW-0472">Membrane</keyword>
<keyword evidence="2" id="KW-0808">Transferase</keyword>
<dbReference type="SMART" id="SM00740">
    <property type="entry name" value="PASTA"/>
    <property type="match status" value="3"/>
</dbReference>
<keyword evidence="3" id="KW-0677">Repeat</keyword>
<evidence type="ECO:0000256" key="3">
    <source>
        <dbReference type="ARBA" id="ARBA00022737"/>
    </source>
</evidence>
<dbReference type="Pfam" id="PF00069">
    <property type="entry name" value="Pkinase"/>
    <property type="match status" value="1"/>
</dbReference>
<feature type="domain" description="PASTA" evidence="10">
    <location>
        <begin position="474"/>
        <end position="540"/>
    </location>
</feature>
<dbReference type="Gene3D" id="3.30.200.20">
    <property type="entry name" value="Phosphorylase Kinase, domain 1"/>
    <property type="match status" value="1"/>
</dbReference>
<dbReference type="InterPro" id="IPR008271">
    <property type="entry name" value="Ser/Thr_kinase_AS"/>
</dbReference>
<feature type="region of interest" description="Disordered" evidence="7">
    <location>
        <begin position="538"/>
        <end position="560"/>
    </location>
</feature>
<evidence type="ECO:0000259" key="9">
    <source>
        <dbReference type="PROSITE" id="PS50011"/>
    </source>
</evidence>
<evidence type="ECO:0000313" key="11">
    <source>
        <dbReference type="EMBL" id="CAB4874089.1"/>
    </source>
</evidence>
<keyword evidence="8" id="KW-1133">Transmembrane helix</keyword>
<evidence type="ECO:0000256" key="4">
    <source>
        <dbReference type="ARBA" id="ARBA00022741"/>
    </source>
</evidence>
<feature type="domain" description="PASTA" evidence="10">
    <location>
        <begin position="341"/>
        <end position="408"/>
    </location>
</feature>
<dbReference type="Gene3D" id="1.10.510.10">
    <property type="entry name" value="Transferase(Phosphotransferase) domain 1"/>
    <property type="match status" value="1"/>
</dbReference>
<dbReference type="PANTHER" id="PTHR43289:SF6">
    <property type="entry name" value="SERINE_THREONINE-PROTEIN KINASE NEKL-3"/>
    <property type="match status" value="1"/>
</dbReference>
<dbReference type="InterPro" id="IPR000719">
    <property type="entry name" value="Prot_kinase_dom"/>
</dbReference>
<dbReference type="PROSITE" id="PS00108">
    <property type="entry name" value="PROTEIN_KINASE_ST"/>
    <property type="match status" value="1"/>
</dbReference>
<dbReference type="FunFam" id="1.10.510.10:FF:000021">
    <property type="entry name" value="Serine/threonine protein kinase"/>
    <property type="match status" value="1"/>
</dbReference>
<evidence type="ECO:0000256" key="2">
    <source>
        <dbReference type="ARBA" id="ARBA00022679"/>
    </source>
</evidence>
<proteinExistence type="predicted"/>
<dbReference type="PROSITE" id="PS00107">
    <property type="entry name" value="PROTEIN_KINASE_ATP"/>
    <property type="match status" value="1"/>
</dbReference>
<feature type="domain" description="Protein kinase" evidence="9">
    <location>
        <begin position="10"/>
        <end position="273"/>
    </location>
</feature>
<dbReference type="Gene3D" id="3.30.10.20">
    <property type="match status" value="3"/>
</dbReference>
<dbReference type="EMBL" id="CAFBLM010000042">
    <property type="protein sequence ID" value="CAB4874089.1"/>
    <property type="molecule type" value="Genomic_DNA"/>
</dbReference>
<dbReference type="FunFam" id="3.30.200.20:FF:000035">
    <property type="entry name" value="Serine/threonine protein kinase Stk1"/>
    <property type="match status" value="1"/>
</dbReference>
<dbReference type="Pfam" id="PF03793">
    <property type="entry name" value="PASTA"/>
    <property type="match status" value="3"/>
</dbReference>
<feature type="transmembrane region" description="Helical" evidence="8">
    <location>
        <begin position="314"/>
        <end position="335"/>
    </location>
</feature>
<dbReference type="GO" id="GO:0005524">
    <property type="term" value="F:ATP binding"/>
    <property type="evidence" value="ECO:0007669"/>
    <property type="project" value="UniProtKB-KW"/>
</dbReference>
<organism evidence="11">
    <name type="scientific">freshwater metagenome</name>
    <dbReference type="NCBI Taxonomy" id="449393"/>
    <lineage>
        <taxon>unclassified sequences</taxon>
        <taxon>metagenomes</taxon>
        <taxon>ecological metagenomes</taxon>
    </lineage>
</organism>
<dbReference type="NCBIfam" id="NF033483">
    <property type="entry name" value="PknB_PASTA_kin"/>
    <property type="match status" value="1"/>
</dbReference>
<feature type="compositionally biased region" description="Pro residues" evidence="7">
    <location>
        <begin position="543"/>
        <end position="560"/>
    </location>
</feature>
<keyword evidence="5" id="KW-0418">Kinase</keyword>
<dbReference type="InterPro" id="IPR005543">
    <property type="entry name" value="PASTA_dom"/>
</dbReference>
<reference evidence="11" key="1">
    <citation type="submission" date="2020-05" db="EMBL/GenBank/DDBJ databases">
        <authorList>
            <person name="Chiriac C."/>
            <person name="Salcher M."/>
            <person name="Ghai R."/>
            <person name="Kavagutti S V."/>
        </authorList>
    </citation>
    <scope>NUCLEOTIDE SEQUENCE</scope>
</reference>
<dbReference type="CDD" id="cd06577">
    <property type="entry name" value="PASTA_pknB"/>
    <property type="match status" value="3"/>
</dbReference>
<dbReference type="PANTHER" id="PTHR43289">
    <property type="entry name" value="MITOGEN-ACTIVATED PROTEIN KINASE KINASE KINASE 20-RELATED"/>
    <property type="match status" value="1"/>
</dbReference>
<accession>A0A6J7E0K9</accession>
<dbReference type="SMART" id="SM00220">
    <property type="entry name" value="S_TKc"/>
    <property type="match status" value="1"/>
</dbReference>
<keyword evidence="4" id="KW-0547">Nucleotide-binding</keyword>
<dbReference type="SUPFAM" id="SSF54184">
    <property type="entry name" value="Penicillin-binding protein 2x (pbp-2x), c-terminal domain"/>
    <property type="match status" value="1"/>
</dbReference>
<dbReference type="SUPFAM" id="SSF56112">
    <property type="entry name" value="Protein kinase-like (PK-like)"/>
    <property type="match status" value="1"/>
</dbReference>
<dbReference type="PROSITE" id="PS50011">
    <property type="entry name" value="PROTEIN_KINASE_DOM"/>
    <property type="match status" value="1"/>
</dbReference>
<keyword evidence="1" id="KW-0723">Serine/threonine-protein kinase</keyword>
<evidence type="ECO:0000256" key="8">
    <source>
        <dbReference type="SAM" id="Phobius"/>
    </source>
</evidence>
<dbReference type="GO" id="GO:0004674">
    <property type="term" value="F:protein serine/threonine kinase activity"/>
    <property type="evidence" value="ECO:0007669"/>
    <property type="project" value="UniProtKB-KW"/>
</dbReference>
<feature type="domain" description="PASTA" evidence="10">
    <location>
        <begin position="409"/>
        <end position="473"/>
    </location>
</feature>
<keyword evidence="6" id="KW-0067">ATP-binding</keyword>
<dbReference type="PROSITE" id="PS51178">
    <property type="entry name" value="PASTA"/>
    <property type="match status" value="3"/>
</dbReference>
<evidence type="ECO:0000256" key="5">
    <source>
        <dbReference type="ARBA" id="ARBA00022777"/>
    </source>
</evidence>
<evidence type="ECO:0000256" key="1">
    <source>
        <dbReference type="ARBA" id="ARBA00022527"/>
    </source>
</evidence>
<evidence type="ECO:0000259" key="10">
    <source>
        <dbReference type="PROSITE" id="PS51178"/>
    </source>
</evidence>
<evidence type="ECO:0000256" key="6">
    <source>
        <dbReference type="ARBA" id="ARBA00022840"/>
    </source>
</evidence>
<dbReference type="AlphaFoldDB" id="A0A6J7E0K9"/>
<keyword evidence="8" id="KW-0812">Transmembrane</keyword>
<protein>
    <submittedName>
        <fullName evidence="11">Unannotated protein</fullName>
    </submittedName>
</protein>
<dbReference type="InterPro" id="IPR017441">
    <property type="entry name" value="Protein_kinase_ATP_BS"/>
</dbReference>
<gene>
    <name evidence="11" type="ORF">UFOPK3401_00974</name>
</gene>
<dbReference type="InterPro" id="IPR011009">
    <property type="entry name" value="Kinase-like_dom_sf"/>
</dbReference>
<dbReference type="CDD" id="cd14014">
    <property type="entry name" value="STKc_PknB_like"/>
    <property type="match status" value="1"/>
</dbReference>
<sequence length="560" mass="58600">MKSKVLGDRYELAELLGQGGMAEVYRARDLRLGRNVAVKILRTDLARDPSFERRFAREAQACAGMNHPNVVAVFDTGSQLDDGVEIPYIVMEYIDGTTLKDLLLTGRRLLPQRALEIAAGVLGALEYSHQQGIIHRDIKPANIMLTRAGEIKVMDFGIARALDDQQATMTQASTVMGTAQYLSPEQGRGETADARSDVYATGCLLYELLTSRPPFVGDTTASVVYQHVKENPLPPSQIDPEVTGAADAVVLKAMSKNPENRYQSAGEMRSDVLRAVDGEPVRATPVLDQTAVVQPMVGMAATESDIGDASRRRAIGYTAIALGVIGALALGIFLLKPLFTNTVTFQVPDLSGQTVAQATALLKADGNFTLGTVTPAPSDRVPDTIISQTPGVGGEAKKGSTIDVTVSTGPAKATVPAILNLSLDEASRLLSESGLKLGTKTIKESDAPANQVLDSDPAEGTNVNVGSTVNVTISSGSVVVPDVRGASEADARAALESAGFQVLVTRSKTNLVPVGTVLKQSPIAGASAKNGSTVTITVAQAAPTPPPTSAPPTSAPPSTP</sequence>
<name>A0A6J7E0K9_9ZZZZ</name>
<evidence type="ECO:0000256" key="7">
    <source>
        <dbReference type="SAM" id="MobiDB-lite"/>
    </source>
</evidence>